<dbReference type="WBParaSite" id="TCONS_00009940.p1">
    <property type="protein sequence ID" value="TCONS_00009940.p1"/>
    <property type="gene ID" value="XLOC_007652"/>
</dbReference>
<feature type="compositionally biased region" description="Basic and acidic residues" evidence="1">
    <location>
        <begin position="438"/>
        <end position="476"/>
    </location>
</feature>
<reference evidence="7" key="1">
    <citation type="submission" date="2015-08" db="UniProtKB">
        <authorList>
            <consortium name="WormBaseParasite"/>
        </authorList>
    </citation>
    <scope>IDENTIFICATION</scope>
</reference>
<dbReference type="STRING" id="6248.A0A0K0EKL1"/>
<feature type="domain" description="Tyrosine-protein phosphatase" evidence="4">
    <location>
        <begin position="851"/>
        <end position="1117"/>
    </location>
</feature>
<dbReference type="Pfam" id="PF24490">
    <property type="entry name" value="DUF7585"/>
    <property type="match status" value="1"/>
</dbReference>
<dbReference type="CDD" id="cd00047">
    <property type="entry name" value="PTPc"/>
    <property type="match status" value="1"/>
</dbReference>
<keyword evidence="2" id="KW-0472">Membrane</keyword>
<feature type="chain" id="PRO_5005328189" evidence="3">
    <location>
        <begin position="24"/>
        <end position="1147"/>
    </location>
</feature>
<keyword evidence="2" id="KW-1133">Transmembrane helix</keyword>
<dbReference type="Pfam" id="PF24486">
    <property type="entry name" value="DUF7583"/>
    <property type="match status" value="1"/>
</dbReference>
<proteinExistence type="predicted"/>
<evidence type="ECO:0000259" key="4">
    <source>
        <dbReference type="PROSITE" id="PS50055"/>
    </source>
</evidence>
<dbReference type="Proteomes" id="UP000035681">
    <property type="component" value="Unplaced"/>
</dbReference>
<evidence type="ECO:0000313" key="6">
    <source>
        <dbReference type="Proteomes" id="UP000035681"/>
    </source>
</evidence>
<dbReference type="Gene3D" id="3.90.190.10">
    <property type="entry name" value="Protein tyrosine phosphatase superfamily"/>
    <property type="match status" value="2"/>
</dbReference>
<keyword evidence="2" id="KW-0812">Transmembrane</keyword>
<dbReference type="InterPro" id="IPR056006">
    <property type="entry name" value="DUF7584"/>
</dbReference>
<dbReference type="GO" id="GO:0004725">
    <property type="term" value="F:protein tyrosine phosphatase activity"/>
    <property type="evidence" value="ECO:0007669"/>
    <property type="project" value="InterPro"/>
</dbReference>
<name>A0A0K0EKL1_STRER</name>
<protein>
    <submittedName>
        <fullName evidence="7">6-cysteine protein</fullName>
    </submittedName>
    <submittedName>
        <fullName evidence="8">Protein-tyrosine-phosphatase</fullName>
    </submittedName>
</protein>
<dbReference type="Pfam" id="PF24488">
    <property type="entry name" value="DUF7584"/>
    <property type="match status" value="1"/>
</dbReference>
<feature type="signal peptide" evidence="3">
    <location>
        <begin position="1"/>
        <end position="23"/>
    </location>
</feature>
<dbReference type="Pfam" id="PF00102">
    <property type="entry name" value="Y_phosphatase"/>
    <property type="match status" value="2"/>
</dbReference>
<dbReference type="SMART" id="SM00194">
    <property type="entry name" value="PTPc"/>
    <property type="match status" value="1"/>
</dbReference>
<evidence type="ECO:0000313" key="7">
    <source>
        <dbReference type="WBParaSite" id="SSTP_0001000400.1"/>
    </source>
</evidence>
<dbReference type="SUPFAM" id="SSF52799">
    <property type="entry name" value="(Phosphotyrosine protein) phosphatases II"/>
    <property type="match status" value="2"/>
</dbReference>
<sequence length="1147" mass="132849">MFLHYRYSIVVWLLLQFLVHTEQKHLGDFPAIHYKPSLGIFPLKYHVDSMSEIVLLKCPGVRYQNTTERDYIMMNKDIEKEGLLHRTENDSFFWVPIFYNSTGITSLNCGKFAVYESFSNPNISLVDFSFDVSWNRVVDIEKVFEGGKVTTKLPTESDKCNFKENKVIVYHKTGKNNFTKIGINDKVLGRLNQMYYYFDIPDEANQTGIMDPCVAIKAINEIPEIIMQHKNLWFAHFAEVQIFVVKKQSVSEPHLVQLKINAEPLDFYEGENLKKKKMKLTLTGVEEIPNTEEVVPQSSPLFSSEFELLEYSYDCPTKNGTTKVKRIFYFGPDTEKSVFSDENVMYYSNDSKTQPNCDVDKITFGYLNSVNINGVTHNLTKINGNGTEEFNPKGVEEFITTLIVKNEDITLDCNYKTPGGSVTFVRKFLSKNKAPVKPSEKENSGEKNINEKNIGEKNKKLPEASKELPKEVKNNDKSSGPSKTVVGIIVAVVIIMLIVFIVCFIKFVLPRIVMLKTKKQYPNVVAFWNELSLADFDKYFDIIKDNRYTPDILKQGKFSNKKESFDVDEMEVKPLFDKSLVKCTKIINGEIKAHYINDISPARTYIISDGPEPEKMQYFWELLYHEDVKVVIAFVYEREDFFSNKYNKYYWPQDKETYGKVTVEFLEKEQTNLSFIAINRFKLTLNNGESKELKIFHARNWREYNVPCSDFDFISLYKEVSECSKGGNVLLHSSQGTGSCVFIYTYFACIFEVMKDDKSVENPMDVIKKVREKRYEENMGTLEYAFIIKNLVLYFFDQKMLVDGIKFEGIFNKKIQTYIYNLENKKPITNTDIETFTKFANTLDSKKFTSLCENFSKVEVLSNEDLQKRCSRFYAVSQLKNIKKIRDPNIPCLDLTSVSIKGKTSKDTDGFIHANMMTYKYKGKKERKIIMCQGPFKETIDDMFDMFFRYDVRTIVVLVTPEEMFELNQCYPYLHTSADEVPTGSYSTVHKDHHFDRNNCVTEYDFAIINSQRKGFNVKIFHYISWPDKSIPSENQSIYGLYGKIMAADDGHCIAIHCNNGTGRTGTLALIIYMMDLIASNRPFDPIKCLTDVRKHRYGAVETSSQFVFALSIVYEHFKDKLDDAKSKAYDKFMDLAEVVFKKEKKK</sequence>
<feature type="transmembrane region" description="Helical" evidence="2">
    <location>
        <begin position="485"/>
        <end position="509"/>
    </location>
</feature>
<dbReference type="WBParaSite" id="SSTP_0001000400.1">
    <property type="protein sequence ID" value="SSTP_0001000400.1"/>
    <property type="gene ID" value="SSTP_0001000400"/>
</dbReference>
<dbReference type="SMART" id="SM00404">
    <property type="entry name" value="PTPc_motif"/>
    <property type="match status" value="2"/>
</dbReference>
<dbReference type="InterPro" id="IPR056007">
    <property type="entry name" value="DUF7585"/>
</dbReference>
<feature type="region of interest" description="Disordered" evidence="1">
    <location>
        <begin position="435"/>
        <end position="481"/>
    </location>
</feature>
<dbReference type="PROSITE" id="PS50056">
    <property type="entry name" value="TYR_PHOSPHATASE_2"/>
    <property type="match status" value="1"/>
</dbReference>
<dbReference type="InterPro" id="IPR000242">
    <property type="entry name" value="PTP_cat"/>
</dbReference>
<keyword evidence="6" id="KW-1185">Reference proteome</keyword>
<feature type="domain" description="Tyrosine-protein phosphatase" evidence="4">
    <location>
        <begin position="571"/>
        <end position="794"/>
    </location>
</feature>
<accession>A0A0K0EKL1</accession>
<evidence type="ECO:0000256" key="3">
    <source>
        <dbReference type="SAM" id="SignalP"/>
    </source>
</evidence>
<dbReference type="InterPro" id="IPR003595">
    <property type="entry name" value="Tyr_Pase_cat"/>
</dbReference>
<dbReference type="PROSITE" id="PS50055">
    <property type="entry name" value="TYR_PHOSPHATASE_PTP"/>
    <property type="match status" value="2"/>
</dbReference>
<dbReference type="PROSITE" id="PS00383">
    <property type="entry name" value="TYR_PHOSPHATASE_1"/>
    <property type="match status" value="1"/>
</dbReference>
<evidence type="ECO:0000259" key="5">
    <source>
        <dbReference type="PROSITE" id="PS50056"/>
    </source>
</evidence>
<dbReference type="AlphaFoldDB" id="A0A0K0EKL1"/>
<dbReference type="InterPro" id="IPR052782">
    <property type="entry name" value="Oocyte-zygote_transition_reg"/>
</dbReference>
<dbReference type="PANTHER" id="PTHR46163">
    <property type="entry name" value="TYROSINE-PROTEIN PHOSPHATASE-RELATED"/>
    <property type="match status" value="1"/>
</dbReference>
<evidence type="ECO:0000313" key="8">
    <source>
        <dbReference type="WBParaSite" id="TCONS_00009940.p1"/>
    </source>
</evidence>
<organism evidence="7">
    <name type="scientific">Strongyloides stercoralis</name>
    <name type="common">Threadworm</name>
    <dbReference type="NCBI Taxonomy" id="6248"/>
    <lineage>
        <taxon>Eukaryota</taxon>
        <taxon>Metazoa</taxon>
        <taxon>Ecdysozoa</taxon>
        <taxon>Nematoda</taxon>
        <taxon>Chromadorea</taxon>
        <taxon>Rhabditida</taxon>
        <taxon>Tylenchina</taxon>
        <taxon>Panagrolaimomorpha</taxon>
        <taxon>Strongyloidoidea</taxon>
        <taxon>Strongyloididae</taxon>
        <taxon>Strongyloides</taxon>
    </lineage>
</organism>
<dbReference type="InterPro" id="IPR056005">
    <property type="entry name" value="DUF7583"/>
</dbReference>
<keyword evidence="3" id="KW-0732">Signal</keyword>
<dbReference type="InterPro" id="IPR000387">
    <property type="entry name" value="Tyr_Pase_dom"/>
</dbReference>
<evidence type="ECO:0000256" key="2">
    <source>
        <dbReference type="SAM" id="Phobius"/>
    </source>
</evidence>
<evidence type="ECO:0000256" key="1">
    <source>
        <dbReference type="SAM" id="MobiDB-lite"/>
    </source>
</evidence>
<feature type="domain" description="Tyrosine specific protein phosphatases" evidence="5">
    <location>
        <begin position="1036"/>
        <end position="1108"/>
    </location>
</feature>
<dbReference type="PRINTS" id="PR00700">
    <property type="entry name" value="PRTYPHPHTASE"/>
</dbReference>
<dbReference type="InterPro" id="IPR016130">
    <property type="entry name" value="Tyr_Pase_AS"/>
</dbReference>
<dbReference type="InterPro" id="IPR029021">
    <property type="entry name" value="Prot-tyrosine_phosphatase-like"/>
</dbReference>